<evidence type="ECO:0000313" key="2">
    <source>
        <dbReference type="Proteomes" id="UP000246073"/>
    </source>
</evidence>
<protein>
    <submittedName>
        <fullName evidence="1">Uncharacterized protein</fullName>
    </submittedName>
</protein>
<proteinExistence type="predicted"/>
<dbReference type="AlphaFoldDB" id="A0A2P9HNG3"/>
<reference evidence="2" key="1">
    <citation type="submission" date="2017-12" db="EMBL/GenBank/DDBJ databases">
        <authorList>
            <person name="Diaz M."/>
        </authorList>
    </citation>
    <scope>NUCLEOTIDE SEQUENCE [LARGE SCALE GENOMIC DNA]</scope>
    <source>
        <strain evidence="2">FI11154</strain>
    </source>
</reference>
<dbReference type="EMBL" id="OOFM01000005">
    <property type="protein sequence ID" value="SPL65678.1"/>
    <property type="molecule type" value="Genomic_DNA"/>
</dbReference>
<accession>A0A2P9HNG3</accession>
<dbReference type="Proteomes" id="UP000246073">
    <property type="component" value="Unassembled WGS sequence"/>
</dbReference>
<sequence>MTSETRTTLTFLGAGFVAAAMALGADLSWADVIKALF</sequence>
<evidence type="ECO:0000313" key="1">
    <source>
        <dbReference type="EMBL" id="SPL65678.1"/>
    </source>
</evidence>
<gene>
    <name evidence="1" type="ORF">OHAE_1545</name>
</gene>
<name>A0A2P9HNG3_9HYPH</name>
<organism evidence="1 2">
    <name type="scientific">Ochrobactrum soli</name>
    <dbReference type="NCBI Taxonomy" id="2448455"/>
    <lineage>
        <taxon>Bacteria</taxon>
        <taxon>Pseudomonadati</taxon>
        <taxon>Pseudomonadota</taxon>
        <taxon>Alphaproteobacteria</taxon>
        <taxon>Hyphomicrobiales</taxon>
        <taxon>Brucellaceae</taxon>
        <taxon>Brucella/Ochrobactrum group</taxon>
        <taxon>Ochrobactrum</taxon>
    </lineage>
</organism>